<dbReference type="PANTHER" id="PTHR10127">
    <property type="entry name" value="DISCOIDIN, CUB, EGF, LAMININ , AND ZINC METALLOPROTEASE DOMAIN CONTAINING"/>
    <property type="match status" value="1"/>
</dbReference>
<name>A0A7T8KMA5_CALRO</name>
<comment type="cofactor">
    <cofactor evidence="1">
        <name>Zn(2+)</name>
        <dbReference type="ChEBI" id="CHEBI:29105"/>
    </cofactor>
</comment>
<dbReference type="InterPro" id="IPR001506">
    <property type="entry name" value="Peptidase_M12A"/>
</dbReference>
<dbReference type="GO" id="GO:0004222">
    <property type="term" value="F:metalloendopeptidase activity"/>
    <property type="evidence" value="ECO:0007669"/>
    <property type="project" value="InterPro"/>
</dbReference>
<dbReference type="Gene3D" id="3.40.390.10">
    <property type="entry name" value="Collagenase (Catalytic Domain)"/>
    <property type="match status" value="1"/>
</dbReference>
<proteinExistence type="predicted"/>
<evidence type="ECO:0000256" key="1">
    <source>
        <dbReference type="ARBA" id="ARBA00001947"/>
    </source>
</evidence>
<comment type="caution">
    <text evidence="2">Lacks conserved residue(s) required for the propagation of feature annotation.</text>
</comment>
<evidence type="ECO:0000313" key="4">
    <source>
        <dbReference type="EMBL" id="QQP58562.1"/>
    </source>
</evidence>
<dbReference type="PROSITE" id="PS51864">
    <property type="entry name" value="ASTACIN"/>
    <property type="match status" value="1"/>
</dbReference>
<evidence type="ECO:0000313" key="5">
    <source>
        <dbReference type="Proteomes" id="UP000595437"/>
    </source>
</evidence>
<keyword evidence="5" id="KW-1185">Reference proteome</keyword>
<dbReference type="SUPFAM" id="SSF55486">
    <property type="entry name" value="Metalloproteases ('zincins'), catalytic domain"/>
    <property type="match status" value="1"/>
</dbReference>
<dbReference type="GO" id="GO:0006508">
    <property type="term" value="P:proteolysis"/>
    <property type="evidence" value="ECO:0007669"/>
    <property type="project" value="InterPro"/>
</dbReference>
<dbReference type="Proteomes" id="UP000595437">
    <property type="component" value="Chromosome 2"/>
</dbReference>
<dbReference type="InterPro" id="IPR024079">
    <property type="entry name" value="MetalloPept_cat_dom_sf"/>
</dbReference>
<dbReference type="OrthoDB" id="6665824at2759"/>
<feature type="non-terminal residue" evidence="4">
    <location>
        <position position="83"/>
    </location>
</feature>
<evidence type="ECO:0000256" key="2">
    <source>
        <dbReference type="PROSITE-ProRule" id="PRU01211"/>
    </source>
</evidence>
<accession>A0A7T8KMA5</accession>
<organism evidence="4 5">
    <name type="scientific">Caligus rogercresseyi</name>
    <name type="common">Sea louse</name>
    <dbReference type="NCBI Taxonomy" id="217165"/>
    <lineage>
        <taxon>Eukaryota</taxon>
        <taxon>Metazoa</taxon>
        <taxon>Ecdysozoa</taxon>
        <taxon>Arthropoda</taxon>
        <taxon>Crustacea</taxon>
        <taxon>Multicrustacea</taxon>
        <taxon>Hexanauplia</taxon>
        <taxon>Copepoda</taxon>
        <taxon>Siphonostomatoida</taxon>
        <taxon>Caligidae</taxon>
        <taxon>Caligus</taxon>
    </lineage>
</organism>
<feature type="domain" description="Peptidase M12A" evidence="3">
    <location>
        <begin position="28"/>
        <end position="83"/>
    </location>
</feature>
<evidence type="ECO:0000259" key="3">
    <source>
        <dbReference type="PROSITE" id="PS51864"/>
    </source>
</evidence>
<dbReference type="Pfam" id="PF01400">
    <property type="entry name" value="Astacin"/>
    <property type="match status" value="1"/>
</dbReference>
<feature type="non-terminal residue" evidence="4">
    <location>
        <position position="1"/>
    </location>
</feature>
<dbReference type="EMBL" id="CP045891">
    <property type="protein sequence ID" value="QQP58562.1"/>
    <property type="molecule type" value="Genomic_DNA"/>
</dbReference>
<dbReference type="PANTHER" id="PTHR10127:SF883">
    <property type="entry name" value="ZINC METALLOPROTEINASE NAS-8"/>
    <property type="match status" value="1"/>
</dbReference>
<sequence>GDIDNVSHDDYLRILDSAVGNETVSERNAIRDSFRKWPGGVVPYVISSVYSSRERAVIAKAFDEYKAKTCIRYGNDAKDVTSK</sequence>
<gene>
    <name evidence="4" type="ORF">FKW44_003928</name>
</gene>
<reference evidence="5" key="1">
    <citation type="submission" date="2021-01" db="EMBL/GenBank/DDBJ databases">
        <title>Caligus Genome Assembly.</title>
        <authorList>
            <person name="Gallardo-Escarate C."/>
        </authorList>
    </citation>
    <scope>NUCLEOTIDE SEQUENCE [LARGE SCALE GENOMIC DNA]</scope>
</reference>
<protein>
    <submittedName>
        <fullName evidence="4">Metalloendopeptidase</fullName>
    </submittedName>
</protein>
<dbReference type="AlphaFoldDB" id="A0A7T8KMA5"/>